<sequence>MQTLITRDSTSVPWGFRLKGGAEYNVPLSILKVNEGSPSWNRLEVGDVICSIGNYPALNLKHEEALNIIRMFDCSLPLTIQRQQSIFNPGKIAAKTPSTPVVWRPQSVSTYETPTSPRLQSNFAYNPSQPQVYQPQPQIYQSNYQPPQPQVYSPAQVYQPQAQVYSPAQVYQPQFFPSSPPAAPALSVSPIPPPPPLPDLTAPLQNFKLQKQADASQKKSAEPMSPNQVVPDALLNKVLNKSPMGQKPFSYTPGGLDLSHIRESARVKRYEQMSSKQETTRSLRQGSVGPDFTYQQPRYNTPQFNQNFTQSYNPPQPTQFQTYNNSPVQQLVQPTPPPPPPPAPSMYQSPQSMLNRSNSVSNESFTPMSPRQIRTPQKMQSPTSFSITPDQLMKAKKDNGEKRDMMNQSFSFKMLNKWIADSEAGSPIQLVSKKDEEENNVPKTPLLKKSEVIKALEEDELKPNRIRQSQSPQSVKFTPSYTVPSKVFQYVDRKFSESSESNFGTTLTTSHHQQEMQQQQNYTKPPAREREQEPPVSKYKGNHIPSKTFKYLQYITQNETDNSQTKTQSNESQIQQAQVQIATTNNSNQQIQQSNQVSYEGSFVKQQAKQHSFLNQHESAKQNSNSVSFPAYSTSPSEPKIITQQSTTSTFSTENVFIEQSAPLEQQQQQSSVIPDLILNSSIDEIVETVAHTVQVSDNENNLNNSENDTVVGEEEEEIPVLNEEALSAEPVLNEALNEPLVEEIPDSLSLINNVEINTDINLNQISSEQSQSNVRELVVEHNEKLEEEEESVKQPEITEQDATSQEVIETSEF</sequence>
<protein>
    <recommendedName>
        <fullName evidence="5">PDZ domain-containing protein</fullName>
    </recommendedName>
</protein>
<evidence type="ECO:0000313" key="7">
    <source>
        <dbReference type="Proteomes" id="UP000663879"/>
    </source>
</evidence>
<feature type="region of interest" description="Disordered" evidence="4">
    <location>
        <begin position="270"/>
        <end position="385"/>
    </location>
</feature>
<feature type="region of interest" description="Disordered" evidence="4">
    <location>
        <begin position="608"/>
        <end position="640"/>
    </location>
</feature>
<dbReference type="GO" id="GO:0003779">
    <property type="term" value="F:actin binding"/>
    <property type="evidence" value="ECO:0007669"/>
    <property type="project" value="TreeGrafter"/>
</dbReference>
<dbReference type="GO" id="GO:0001725">
    <property type="term" value="C:stress fiber"/>
    <property type="evidence" value="ECO:0007669"/>
    <property type="project" value="TreeGrafter"/>
</dbReference>
<dbReference type="GO" id="GO:0051371">
    <property type="term" value="F:muscle alpha-actinin binding"/>
    <property type="evidence" value="ECO:0007669"/>
    <property type="project" value="TreeGrafter"/>
</dbReference>
<gene>
    <name evidence="6" type="ORF">OXX778_LOCUS8034</name>
</gene>
<dbReference type="Gene3D" id="2.30.42.10">
    <property type="match status" value="1"/>
</dbReference>
<dbReference type="PANTHER" id="PTHR24214">
    <property type="entry name" value="PDZ AND LIM DOMAIN PROTEIN ZASP"/>
    <property type="match status" value="1"/>
</dbReference>
<evidence type="ECO:0000256" key="2">
    <source>
        <dbReference type="ARBA" id="ARBA00022490"/>
    </source>
</evidence>
<keyword evidence="2" id="KW-0963">Cytoplasm</keyword>
<keyword evidence="3" id="KW-0440">LIM domain</keyword>
<feature type="compositionally biased region" description="Polar residues" evidence="4">
    <location>
        <begin position="106"/>
        <end position="126"/>
    </location>
</feature>
<dbReference type="PROSITE" id="PS50106">
    <property type="entry name" value="PDZ"/>
    <property type="match status" value="1"/>
</dbReference>
<comment type="caution">
    <text evidence="6">The sequence shown here is derived from an EMBL/GenBank/DDBJ whole genome shotgun (WGS) entry which is preliminary data.</text>
</comment>
<accession>A0A813UVR4</accession>
<dbReference type="Pfam" id="PF00595">
    <property type="entry name" value="PDZ"/>
    <property type="match status" value="1"/>
</dbReference>
<dbReference type="AlphaFoldDB" id="A0A813UVR4"/>
<keyword evidence="7" id="KW-1185">Reference proteome</keyword>
<keyword evidence="3" id="KW-0479">Metal-binding</keyword>
<organism evidence="6 7">
    <name type="scientific">Brachionus calyciflorus</name>
    <dbReference type="NCBI Taxonomy" id="104777"/>
    <lineage>
        <taxon>Eukaryota</taxon>
        <taxon>Metazoa</taxon>
        <taxon>Spiralia</taxon>
        <taxon>Gnathifera</taxon>
        <taxon>Rotifera</taxon>
        <taxon>Eurotatoria</taxon>
        <taxon>Monogononta</taxon>
        <taxon>Pseudotrocha</taxon>
        <taxon>Ploima</taxon>
        <taxon>Brachionidae</taxon>
        <taxon>Brachionus</taxon>
    </lineage>
</organism>
<evidence type="ECO:0000256" key="3">
    <source>
        <dbReference type="ARBA" id="ARBA00023038"/>
    </source>
</evidence>
<dbReference type="GO" id="GO:0061061">
    <property type="term" value="P:muscle structure development"/>
    <property type="evidence" value="ECO:0007669"/>
    <property type="project" value="TreeGrafter"/>
</dbReference>
<evidence type="ECO:0000256" key="4">
    <source>
        <dbReference type="SAM" id="MobiDB-lite"/>
    </source>
</evidence>
<dbReference type="GO" id="GO:0005912">
    <property type="term" value="C:adherens junction"/>
    <property type="evidence" value="ECO:0007669"/>
    <property type="project" value="TreeGrafter"/>
</dbReference>
<feature type="compositionally biased region" description="Polar residues" evidence="4">
    <location>
        <begin position="801"/>
        <end position="814"/>
    </location>
</feature>
<name>A0A813UVR4_9BILA</name>
<dbReference type="InterPro" id="IPR050604">
    <property type="entry name" value="PDZ-LIM_domain"/>
</dbReference>
<dbReference type="SMART" id="SM00228">
    <property type="entry name" value="PDZ"/>
    <property type="match status" value="1"/>
</dbReference>
<dbReference type="InterPro" id="IPR001478">
    <property type="entry name" value="PDZ"/>
</dbReference>
<dbReference type="PANTHER" id="PTHR24214:SF38">
    <property type="entry name" value="PDZ AND LIM DOMAIN PROTEIN ZASP-RELATED"/>
    <property type="match status" value="1"/>
</dbReference>
<evidence type="ECO:0000256" key="1">
    <source>
        <dbReference type="ARBA" id="ARBA00004496"/>
    </source>
</evidence>
<comment type="subcellular location">
    <subcellularLocation>
        <location evidence="1">Cytoplasm</location>
    </subcellularLocation>
</comment>
<dbReference type="InterPro" id="IPR036034">
    <property type="entry name" value="PDZ_sf"/>
</dbReference>
<feature type="region of interest" description="Disordered" evidence="4">
    <location>
        <begin position="179"/>
        <end position="202"/>
    </location>
</feature>
<evidence type="ECO:0000259" key="5">
    <source>
        <dbReference type="PROSITE" id="PS50106"/>
    </source>
</evidence>
<feature type="compositionally biased region" description="Polar residues" evidence="4">
    <location>
        <begin position="272"/>
        <end position="285"/>
    </location>
</feature>
<dbReference type="GO" id="GO:0005737">
    <property type="term" value="C:cytoplasm"/>
    <property type="evidence" value="ECO:0007669"/>
    <property type="project" value="UniProtKB-SubCell"/>
</dbReference>
<reference evidence="6" key="1">
    <citation type="submission" date="2021-02" db="EMBL/GenBank/DDBJ databases">
        <authorList>
            <person name="Nowell W R."/>
        </authorList>
    </citation>
    <scope>NUCLEOTIDE SEQUENCE</scope>
    <source>
        <strain evidence="6">Ploen Becks lab</strain>
    </source>
</reference>
<feature type="compositionally biased region" description="Polar residues" evidence="4">
    <location>
        <begin position="608"/>
        <end position="637"/>
    </location>
</feature>
<feature type="compositionally biased region" description="Polar residues" evidence="4">
    <location>
        <begin position="500"/>
        <end position="511"/>
    </location>
</feature>
<feature type="region of interest" description="Disordered" evidence="4">
    <location>
        <begin position="500"/>
        <end position="543"/>
    </location>
</feature>
<keyword evidence="3" id="KW-0862">Zinc</keyword>
<feature type="compositionally biased region" description="Pro residues" evidence="4">
    <location>
        <begin position="334"/>
        <end position="344"/>
    </location>
</feature>
<evidence type="ECO:0000313" key="6">
    <source>
        <dbReference type="EMBL" id="CAF0832367.1"/>
    </source>
</evidence>
<proteinExistence type="predicted"/>
<dbReference type="SUPFAM" id="SSF50156">
    <property type="entry name" value="PDZ domain-like"/>
    <property type="match status" value="1"/>
</dbReference>
<feature type="region of interest" description="Disordered" evidence="4">
    <location>
        <begin position="106"/>
        <end position="134"/>
    </location>
</feature>
<dbReference type="GO" id="GO:0031941">
    <property type="term" value="C:filamentous actin"/>
    <property type="evidence" value="ECO:0007669"/>
    <property type="project" value="TreeGrafter"/>
</dbReference>
<feature type="region of interest" description="Disordered" evidence="4">
    <location>
        <begin position="768"/>
        <end position="814"/>
    </location>
</feature>
<dbReference type="EMBL" id="CAJNOC010001074">
    <property type="protein sequence ID" value="CAF0832367.1"/>
    <property type="molecule type" value="Genomic_DNA"/>
</dbReference>
<feature type="compositionally biased region" description="Polar residues" evidence="4">
    <location>
        <begin position="293"/>
        <end position="325"/>
    </location>
</feature>
<feature type="domain" description="PDZ" evidence="5">
    <location>
        <begin position="2"/>
        <end position="84"/>
    </location>
</feature>
<feature type="compositionally biased region" description="Polar residues" evidence="4">
    <location>
        <begin position="353"/>
        <end position="385"/>
    </location>
</feature>
<dbReference type="GO" id="GO:0030036">
    <property type="term" value="P:actin cytoskeleton organization"/>
    <property type="evidence" value="ECO:0007669"/>
    <property type="project" value="TreeGrafter"/>
</dbReference>
<dbReference type="Proteomes" id="UP000663879">
    <property type="component" value="Unassembled WGS sequence"/>
</dbReference>
<dbReference type="OrthoDB" id="44841at2759"/>